<name>A0A0F8ZUG6_9ZZZZ</name>
<reference evidence="1" key="1">
    <citation type="journal article" date="2015" name="Nature">
        <title>Complex archaea that bridge the gap between prokaryotes and eukaryotes.</title>
        <authorList>
            <person name="Spang A."/>
            <person name="Saw J.H."/>
            <person name="Jorgensen S.L."/>
            <person name="Zaremba-Niedzwiedzka K."/>
            <person name="Martijn J."/>
            <person name="Lind A.E."/>
            <person name="van Eijk R."/>
            <person name="Schleper C."/>
            <person name="Guy L."/>
            <person name="Ettema T.J."/>
        </authorList>
    </citation>
    <scope>NUCLEOTIDE SEQUENCE</scope>
</reference>
<dbReference type="AlphaFoldDB" id="A0A0F8ZUG6"/>
<dbReference type="EMBL" id="LAZR01046042">
    <property type="protein sequence ID" value="KKK97463.1"/>
    <property type="molecule type" value="Genomic_DNA"/>
</dbReference>
<proteinExistence type="predicted"/>
<protein>
    <submittedName>
        <fullName evidence="1">Uncharacterized protein</fullName>
    </submittedName>
</protein>
<organism evidence="1">
    <name type="scientific">marine sediment metagenome</name>
    <dbReference type="NCBI Taxonomy" id="412755"/>
    <lineage>
        <taxon>unclassified sequences</taxon>
        <taxon>metagenomes</taxon>
        <taxon>ecological metagenomes</taxon>
    </lineage>
</organism>
<feature type="non-terminal residue" evidence="1">
    <location>
        <position position="1"/>
    </location>
</feature>
<evidence type="ECO:0000313" key="1">
    <source>
        <dbReference type="EMBL" id="KKK97463.1"/>
    </source>
</evidence>
<gene>
    <name evidence="1" type="ORF">LCGC14_2652550</name>
</gene>
<accession>A0A0F8ZUG6</accession>
<comment type="caution">
    <text evidence="1">The sequence shown here is derived from an EMBL/GenBank/DDBJ whole genome shotgun (WGS) entry which is preliminary data.</text>
</comment>
<sequence>VSLIGSLLYATATMGFILASVDEQKNETSYTQTLNNCNYNMLVYINQTPDYSNCETQDECDLKQLKIQILQQQVFNCMNESWESR</sequence>